<evidence type="ECO:0000256" key="5">
    <source>
        <dbReference type="ARBA" id="ARBA00053354"/>
    </source>
</evidence>
<dbReference type="GO" id="GO:0000730">
    <property type="term" value="P:DNA recombinase assembly"/>
    <property type="evidence" value="ECO:0007669"/>
    <property type="project" value="InterPro"/>
</dbReference>
<feature type="region of interest" description="Disordered" evidence="7">
    <location>
        <begin position="409"/>
        <end position="483"/>
    </location>
</feature>
<feature type="compositionally biased region" description="Basic and acidic residues" evidence="7">
    <location>
        <begin position="439"/>
        <end position="448"/>
    </location>
</feature>
<dbReference type="Proteomes" id="UP000694845">
    <property type="component" value="Unplaced"/>
</dbReference>
<dbReference type="CTD" id="5893"/>
<evidence type="ECO:0000313" key="8">
    <source>
        <dbReference type="Proteomes" id="UP000694845"/>
    </source>
</evidence>
<feature type="compositionally biased region" description="Gly residues" evidence="7">
    <location>
        <begin position="640"/>
        <end position="649"/>
    </location>
</feature>
<dbReference type="SUPFAM" id="SSF54768">
    <property type="entry name" value="dsRNA-binding domain-like"/>
    <property type="match status" value="1"/>
</dbReference>
<dbReference type="Gene3D" id="3.30.390.80">
    <property type="entry name" value="DNA repair protein Rad52/59/22"/>
    <property type="match status" value="1"/>
</dbReference>
<dbReference type="InterPro" id="IPR004585">
    <property type="entry name" value="DNA_recomb/repair_Rad52"/>
</dbReference>
<keyword evidence="8" id="KW-1185">Reference proteome</keyword>
<proteinExistence type="inferred from homology"/>
<evidence type="ECO:0000256" key="4">
    <source>
        <dbReference type="ARBA" id="ARBA00023204"/>
    </source>
</evidence>
<dbReference type="KEGG" id="aplc:110974190"/>
<evidence type="ECO:0000256" key="2">
    <source>
        <dbReference type="ARBA" id="ARBA00022763"/>
    </source>
</evidence>
<gene>
    <name evidence="9" type="primary">LOC110974190</name>
</gene>
<accession>A0A8B7XME7</accession>
<dbReference type="RefSeq" id="XP_022081337.1">
    <property type="nucleotide sequence ID" value="XM_022225645.1"/>
</dbReference>
<dbReference type="GO" id="GO:0005634">
    <property type="term" value="C:nucleus"/>
    <property type="evidence" value="ECO:0007669"/>
    <property type="project" value="InterPro"/>
</dbReference>
<feature type="compositionally biased region" description="Basic residues" evidence="7">
    <location>
        <begin position="579"/>
        <end position="590"/>
    </location>
</feature>
<keyword evidence="2" id="KW-0227">DNA damage</keyword>
<keyword evidence="4" id="KW-0234">DNA repair</keyword>
<dbReference type="PANTHER" id="PTHR12132:SF1">
    <property type="entry name" value="DNA REPAIR PROTEIN RAD52 HOMOLOG"/>
    <property type="match status" value="1"/>
</dbReference>
<dbReference type="GO" id="GO:0010792">
    <property type="term" value="P:DNA double-strand break processing involved in repair via single-strand annealing"/>
    <property type="evidence" value="ECO:0007669"/>
    <property type="project" value="UniProtKB-ARBA"/>
</dbReference>
<evidence type="ECO:0000256" key="7">
    <source>
        <dbReference type="SAM" id="MobiDB-lite"/>
    </source>
</evidence>
<feature type="compositionally biased region" description="Basic and acidic residues" evidence="7">
    <location>
        <begin position="651"/>
        <end position="677"/>
    </location>
</feature>
<dbReference type="OrthoDB" id="206565at2759"/>
<dbReference type="InterPro" id="IPR007232">
    <property type="entry name" value="Rad52_Rad59_Rad22"/>
</dbReference>
<protein>
    <recommendedName>
        <fullName evidence="6">DNA repair protein RAD52 homolog</fullName>
    </recommendedName>
</protein>
<comment type="similarity">
    <text evidence="1">Belongs to the RAD52 family.</text>
</comment>
<feature type="compositionally biased region" description="Pro residues" evidence="7">
    <location>
        <begin position="255"/>
        <end position="266"/>
    </location>
</feature>
<dbReference type="PANTHER" id="PTHR12132">
    <property type="entry name" value="DNA REPAIR AND RECOMBINATION PROTEIN RAD52, RAD59"/>
    <property type="match status" value="1"/>
</dbReference>
<dbReference type="AlphaFoldDB" id="A0A8B7XME7"/>
<dbReference type="GeneID" id="110974190"/>
<dbReference type="NCBIfam" id="TIGR00607">
    <property type="entry name" value="rad52"/>
    <property type="match status" value="1"/>
</dbReference>
<evidence type="ECO:0000256" key="1">
    <source>
        <dbReference type="ARBA" id="ARBA00006638"/>
    </source>
</evidence>
<sequence length="677" mass="73602">MTATHNQSDRSTSFGQAEFSQEEHAAIQAALRQKLGPEFISQRSGAGGQKLAYIEGWRLISLANEMFGFNGWSHSVTHQNIDFVDQAGSKYFVGVSAFVKVQLKDGVFHEDIGYGVSEGMRSKALSIEKARKEAVTDGLKRALKSFGNGLGNCLNDKNYLRCIGRAPKPPEETLNVTDMKRGMVDSKILEARYQPQTKHQGCPEGRWGPQEKQCRQTAAKPILGETEPIQARLLPGGTNAAGSGPTAFFAVPQERPCPPHTPPPKCVAPAAMPSKPHGQNHPFPPGSLHQDAKPKQEVPSSASHHSIPARMPSPKNKFATPSKPQVEIPTTPVNEAPLTLRQVTVKTEPFPAPAPPGTLSEQRVESVAQKQINLVCQTDKKVCVEAMDTNAVTADVHCVSPEAVMSAAVDVPTPPDGLSSTEPTPEQQLRQRKLRQQQKQREFREQLLRKQQQQQAEQPHQVAQPQEQVEGHNTARQHPGMADHQEENLAVPSAEDPLFPMATSTPLDTVLLTTAGSAMSCPNGAQSPATAQTHFTEIEQILLADDDPEFWIASQVAVPETDKPPMHPPPNTSPAPSKQQHHGAAKHRTPRCSPHSHQPRRSPRGTANQTPRGTSAHDHTRKLANQPGRVAVPANRRPGGTDGPAGGASWGHRDGGRESGRQGNEHNSVKRRRMESL</sequence>
<evidence type="ECO:0000256" key="3">
    <source>
        <dbReference type="ARBA" id="ARBA00023172"/>
    </source>
</evidence>
<dbReference type="InterPro" id="IPR041247">
    <property type="entry name" value="Rad52_fam"/>
</dbReference>
<comment type="function">
    <text evidence="5">Involved in double-stranded break repair. Plays a central role in genetic recombination and DNA repair by promoting the annealing of complementary single-stranded DNA and by stimulation of the RAD51 recombinase.</text>
</comment>
<feature type="compositionally biased region" description="Low complexity" evidence="7">
    <location>
        <begin position="449"/>
        <end position="468"/>
    </location>
</feature>
<dbReference type="Pfam" id="PF04098">
    <property type="entry name" value="Rad52_Rad22"/>
    <property type="match status" value="1"/>
</dbReference>
<organism evidence="8 9">
    <name type="scientific">Acanthaster planci</name>
    <name type="common">Crown-of-thorns starfish</name>
    <dbReference type="NCBI Taxonomy" id="133434"/>
    <lineage>
        <taxon>Eukaryota</taxon>
        <taxon>Metazoa</taxon>
        <taxon>Echinodermata</taxon>
        <taxon>Eleutherozoa</taxon>
        <taxon>Asterozoa</taxon>
        <taxon>Asteroidea</taxon>
        <taxon>Valvatacea</taxon>
        <taxon>Valvatida</taxon>
        <taxon>Acanthasteridae</taxon>
        <taxon>Acanthaster</taxon>
    </lineage>
</organism>
<dbReference type="FunFam" id="3.30.390.80:FF:000001">
    <property type="entry name" value="DNA repair protein RAD52 homolog"/>
    <property type="match status" value="1"/>
</dbReference>
<feature type="region of interest" description="Disordered" evidence="7">
    <location>
        <begin position="235"/>
        <end position="330"/>
    </location>
</feature>
<dbReference type="InterPro" id="IPR042525">
    <property type="entry name" value="Rad52_Rad59_Rad22_sf"/>
</dbReference>
<name>A0A8B7XME7_ACAPL</name>
<keyword evidence="3" id="KW-0233">DNA recombination</keyword>
<evidence type="ECO:0000256" key="6">
    <source>
        <dbReference type="ARBA" id="ARBA00073403"/>
    </source>
</evidence>
<dbReference type="GO" id="GO:0006312">
    <property type="term" value="P:mitotic recombination"/>
    <property type="evidence" value="ECO:0007669"/>
    <property type="project" value="TreeGrafter"/>
</dbReference>
<reference evidence="9" key="1">
    <citation type="submission" date="2025-08" db="UniProtKB">
        <authorList>
            <consortium name="RefSeq"/>
        </authorList>
    </citation>
    <scope>IDENTIFICATION</scope>
</reference>
<feature type="region of interest" description="Disordered" evidence="7">
    <location>
        <begin position="560"/>
        <end position="677"/>
    </location>
</feature>
<evidence type="ECO:0000313" key="9">
    <source>
        <dbReference type="RefSeq" id="XP_022081337.1"/>
    </source>
</evidence>